<evidence type="ECO:0000256" key="3">
    <source>
        <dbReference type="ARBA" id="ARBA00022630"/>
    </source>
</evidence>
<dbReference type="PROSITE" id="PS00624">
    <property type="entry name" value="GMC_OXRED_2"/>
    <property type="match status" value="1"/>
</dbReference>
<dbReference type="Proteomes" id="UP000256941">
    <property type="component" value="Unassembled WGS sequence"/>
</dbReference>
<dbReference type="NCBIfam" id="NF002550">
    <property type="entry name" value="PRK02106.1"/>
    <property type="match status" value="1"/>
</dbReference>
<evidence type="ECO:0000256" key="2">
    <source>
        <dbReference type="ARBA" id="ARBA00010790"/>
    </source>
</evidence>
<dbReference type="PIRSF" id="PIRSF000137">
    <property type="entry name" value="Alcohol_oxidase"/>
    <property type="match status" value="1"/>
</dbReference>
<dbReference type="InterPro" id="IPR007867">
    <property type="entry name" value="GMC_OxRtase_C"/>
</dbReference>
<dbReference type="InterPro" id="IPR012132">
    <property type="entry name" value="GMC_OxRdtase"/>
</dbReference>
<keyword evidence="4 5" id="KW-0274">FAD</keyword>
<reference evidence="9 10" key="1">
    <citation type="submission" date="2018-08" db="EMBL/GenBank/DDBJ databases">
        <title>Genomic Encyclopedia of Archaeal and Bacterial Type Strains, Phase II (KMG-II): from individual species to whole genera.</title>
        <authorList>
            <person name="Goeker M."/>
        </authorList>
    </citation>
    <scope>NUCLEOTIDE SEQUENCE [LARGE SCALE GENOMIC DNA]</scope>
    <source>
        <strain evidence="9 10">DSM 17099</strain>
    </source>
</reference>
<dbReference type="SUPFAM" id="SSF54373">
    <property type="entry name" value="FAD-linked reductases, C-terminal domain"/>
    <property type="match status" value="1"/>
</dbReference>
<gene>
    <name evidence="9" type="ORF">BDD41_1709</name>
</gene>
<accession>A0A3D9XU82</accession>
<dbReference type="Pfam" id="PF05199">
    <property type="entry name" value="GMC_oxred_C"/>
    <property type="match status" value="1"/>
</dbReference>
<evidence type="ECO:0000256" key="1">
    <source>
        <dbReference type="ARBA" id="ARBA00001974"/>
    </source>
</evidence>
<comment type="caution">
    <text evidence="9">The sequence shown here is derived from an EMBL/GenBank/DDBJ whole genome shotgun (WGS) entry which is preliminary data.</text>
</comment>
<feature type="domain" description="Glucose-methanol-choline oxidoreductase N-terminal" evidence="7">
    <location>
        <begin position="90"/>
        <end position="113"/>
    </location>
</feature>
<dbReference type="PANTHER" id="PTHR11552:SF147">
    <property type="entry name" value="CHOLINE DEHYDROGENASE, MITOCHONDRIAL"/>
    <property type="match status" value="1"/>
</dbReference>
<dbReference type="GO" id="GO:0050660">
    <property type="term" value="F:flavin adenine dinucleotide binding"/>
    <property type="evidence" value="ECO:0007669"/>
    <property type="project" value="InterPro"/>
</dbReference>
<dbReference type="EMBL" id="QTUJ01000001">
    <property type="protein sequence ID" value="REF73178.1"/>
    <property type="molecule type" value="Genomic_DNA"/>
</dbReference>
<proteinExistence type="inferred from homology"/>
<dbReference type="Pfam" id="PF00732">
    <property type="entry name" value="GMC_oxred_N"/>
    <property type="match status" value="1"/>
</dbReference>
<dbReference type="AlphaFoldDB" id="A0A3D9XU82"/>
<dbReference type="GO" id="GO:0019285">
    <property type="term" value="P:glycine betaine biosynthetic process from choline"/>
    <property type="evidence" value="ECO:0007669"/>
    <property type="project" value="TreeGrafter"/>
</dbReference>
<dbReference type="GO" id="GO:0008812">
    <property type="term" value="F:choline dehydrogenase activity"/>
    <property type="evidence" value="ECO:0007669"/>
    <property type="project" value="TreeGrafter"/>
</dbReference>
<dbReference type="InterPro" id="IPR036188">
    <property type="entry name" value="FAD/NAD-bd_sf"/>
</dbReference>
<dbReference type="PROSITE" id="PS00623">
    <property type="entry name" value="GMC_OXRED_1"/>
    <property type="match status" value="1"/>
</dbReference>
<evidence type="ECO:0000313" key="9">
    <source>
        <dbReference type="EMBL" id="REF73178.1"/>
    </source>
</evidence>
<sequence>MATLLRAPKRKKYDYVVIGSGSAGSVMASRLAEDGKNSVLLLEAGPSDQHIHIRMPAALGLPLGSDRFNWRFESEPEPGLNGRTILEARGKVLGGSSSINGMNWVRGNPWDYDNWASMGLEGWSYAEILPYFRRAESFDKGANDYRGDKGPMLVETCKAEGPLYDAFIQSAKQAGMRHVEDHNAYRQEGVHITQRNVGKGIRWSSSQGYIHARGDRPNLDVVVGGRLLKINFSNRRATRADILVNGERQSVEIDGEIILCAGALNSPQLLQLSGIGPADMLRSVGIDVLADMPGVGAGLKDHVAAPVQYRATQNVSAARHLNNFGKLKLGLQWLLAKKGLGATNFFEVGVFMRTRPEIAVPNVQFEFVPMLGEMQHGSVKLENGFQYFFSLMRPKSEGRVWLRDANPLSAPRFVFNYFAHEEDRRDAIDAVRAIRHVVSQPAWGPYRGEEVTPGKLFQTDEQIMEFLRKEAGTNYHPCCSARMGNDDNSVVDAQARVHGFDNLRVVDASIMPEIVSGNLNAPVIMMAEKLSDIVLGKQPLPRSDAPYYRPEGDAA</sequence>
<dbReference type="SUPFAM" id="SSF51905">
    <property type="entry name" value="FAD/NAD(P)-binding domain"/>
    <property type="match status" value="1"/>
</dbReference>
<feature type="domain" description="Glucose-methanol-choline oxidoreductase N-terminal" evidence="8">
    <location>
        <begin position="262"/>
        <end position="276"/>
    </location>
</feature>
<dbReference type="GO" id="GO:0016020">
    <property type="term" value="C:membrane"/>
    <property type="evidence" value="ECO:0007669"/>
    <property type="project" value="TreeGrafter"/>
</dbReference>
<comment type="cofactor">
    <cofactor evidence="1 5">
        <name>FAD</name>
        <dbReference type="ChEBI" id="CHEBI:57692"/>
    </cofactor>
</comment>
<protein>
    <submittedName>
        <fullName evidence="9">Choline dehydrogenase</fullName>
    </submittedName>
</protein>
<dbReference type="InterPro" id="IPR000172">
    <property type="entry name" value="GMC_OxRdtase_N"/>
</dbReference>
<evidence type="ECO:0000256" key="4">
    <source>
        <dbReference type="ARBA" id="ARBA00022827"/>
    </source>
</evidence>
<dbReference type="PANTHER" id="PTHR11552">
    <property type="entry name" value="GLUCOSE-METHANOL-CHOLINE GMC OXIDOREDUCTASE"/>
    <property type="match status" value="1"/>
</dbReference>
<comment type="similarity">
    <text evidence="2 6">Belongs to the GMC oxidoreductase family.</text>
</comment>
<evidence type="ECO:0000259" key="8">
    <source>
        <dbReference type="PROSITE" id="PS00624"/>
    </source>
</evidence>
<organism evidence="9 10">
    <name type="scientific">Paracoccus versutus</name>
    <name type="common">Thiobacillus versutus</name>
    <dbReference type="NCBI Taxonomy" id="34007"/>
    <lineage>
        <taxon>Bacteria</taxon>
        <taxon>Pseudomonadati</taxon>
        <taxon>Pseudomonadota</taxon>
        <taxon>Alphaproteobacteria</taxon>
        <taxon>Rhodobacterales</taxon>
        <taxon>Paracoccaceae</taxon>
        <taxon>Paracoccus</taxon>
    </lineage>
</organism>
<dbReference type="Gene3D" id="3.30.410.40">
    <property type="match status" value="1"/>
</dbReference>
<evidence type="ECO:0000256" key="5">
    <source>
        <dbReference type="PIRSR" id="PIRSR000137-2"/>
    </source>
</evidence>
<dbReference type="RefSeq" id="WP_116221310.1">
    <property type="nucleotide sequence ID" value="NZ_CP038196.1"/>
</dbReference>
<evidence type="ECO:0000313" key="10">
    <source>
        <dbReference type="Proteomes" id="UP000256941"/>
    </source>
</evidence>
<evidence type="ECO:0000256" key="6">
    <source>
        <dbReference type="RuleBase" id="RU003968"/>
    </source>
</evidence>
<keyword evidence="3 6" id="KW-0285">Flavoprotein</keyword>
<dbReference type="Gene3D" id="3.50.50.60">
    <property type="entry name" value="FAD/NAD(P)-binding domain"/>
    <property type="match status" value="1"/>
</dbReference>
<evidence type="ECO:0000259" key="7">
    <source>
        <dbReference type="PROSITE" id="PS00623"/>
    </source>
</evidence>
<name>A0A3D9XU82_PARVE</name>
<feature type="binding site" evidence="5">
    <location>
        <position position="92"/>
    </location>
    <ligand>
        <name>FAD</name>
        <dbReference type="ChEBI" id="CHEBI:57692"/>
    </ligand>
</feature>